<dbReference type="InterPro" id="IPR029499">
    <property type="entry name" value="PduO-typ"/>
</dbReference>
<protein>
    <submittedName>
        <fullName evidence="5">Unannotated protein</fullName>
    </submittedName>
</protein>
<keyword evidence="3" id="KW-0067">ATP-binding</keyword>
<dbReference type="SUPFAM" id="SSF89028">
    <property type="entry name" value="Cobalamin adenosyltransferase-like"/>
    <property type="match status" value="1"/>
</dbReference>
<dbReference type="GO" id="GO:0008817">
    <property type="term" value="F:corrinoid adenosyltransferase activity"/>
    <property type="evidence" value="ECO:0007669"/>
    <property type="project" value="TreeGrafter"/>
</dbReference>
<evidence type="ECO:0000256" key="1">
    <source>
        <dbReference type="ARBA" id="ARBA00022679"/>
    </source>
</evidence>
<dbReference type="GO" id="GO:0005524">
    <property type="term" value="F:ATP binding"/>
    <property type="evidence" value="ECO:0007669"/>
    <property type="project" value="UniProtKB-KW"/>
</dbReference>
<dbReference type="AlphaFoldDB" id="A0A6J7CQ03"/>
<name>A0A6J7CQ03_9ZZZZ</name>
<keyword evidence="1" id="KW-0808">Transferase</keyword>
<evidence type="ECO:0000313" key="5">
    <source>
        <dbReference type="EMBL" id="CAB4859065.1"/>
    </source>
</evidence>
<sequence>MPQGYRFTSPEPSNRRLEYESVVGAHRYAWVMKIYTRDGDDGTTGLYFGGRVPKSSDPIEVNGAVDEAQAAIGWARALQGSDSELNKVLIHIERDLWVLMAEVATLPENRSKLTPGKSLVTAAMVAQLESQIDAYSALIEIPKEFIVPGANQASASLDVARTVVRRAERIAVTYPLPDSEVIAYLNRLSDLIWTLARFAEGPNHPTARAAE</sequence>
<dbReference type="InterPro" id="IPR036451">
    <property type="entry name" value="CblAdoTrfase-like_sf"/>
</dbReference>
<dbReference type="Pfam" id="PF01923">
    <property type="entry name" value="Cob_adeno_trans"/>
    <property type="match status" value="1"/>
</dbReference>
<evidence type="ECO:0000256" key="3">
    <source>
        <dbReference type="ARBA" id="ARBA00022840"/>
    </source>
</evidence>
<keyword evidence="2" id="KW-0547">Nucleotide-binding</keyword>
<proteinExistence type="predicted"/>
<dbReference type="NCBIfam" id="TIGR00636">
    <property type="entry name" value="PduO_Nterm"/>
    <property type="match status" value="1"/>
</dbReference>
<dbReference type="PANTHER" id="PTHR12213:SF0">
    <property type="entry name" value="CORRINOID ADENOSYLTRANSFERASE MMAB"/>
    <property type="match status" value="1"/>
</dbReference>
<dbReference type="EMBL" id="CAFBLN010000002">
    <property type="protein sequence ID" value="CAB4859065.1"/>
    <property type="molecule type" value="Genomic_DNA"/>
</dbReference>
<evidence type="ECO:0000259" key="4">
    <source>
        <dbReference type="Pfam" id="PF01923"/>
    </source>
</evidence>
<accession>A0A6J7CQ03</accession>
<organism evidence="5">
    <name type="scientific">freshwater metagenome</name>
    <dbReference type="NCBI Taxonomy" id="449393"/>
    <lineage>
        <taxon>unclassified sequences</taxon>
        <taxon>metagenomes</taxon>
        <taxon>ecological metagenomes</taxon>
    </lineage>
</organism>
<dbReference type="PANTHER" id="PTHR12213">
    <property type="entry name" value="CORRINOID ADENOSYLTRANSFERASE"/>
    <property type="match status" value="1"/>
</dbReference>
<evidence type="ECO:0000256" key="2">
    <source>
        <dbReference type="ARBA" id="ARBA00022741"/>
    </source>
</evidence>
<dbReference type="Gene3D" id="1.20.1200.10">
    <property type="entry name" value="Cobalamin adenosyltransferase-like"/>
    <property type="match status" value="1"/>
</dbReference>
<gene>
    <name evidence="5" type="ORF">UFOPK3381_00147</name>
</gene>
<feature type="domain" description="Cobalamin adenosyltransferase-like" evidence="4">
    <location>
        <begin position="34"/>
        <end position="199"/>
    </location>
</feature>
<dbReference type="InterPro" id="IPR016030">
    <property type="entry name" value="CblAdoTrfase-like"/>
</dbReference>
<reference evidence="5" key="1">
    <citation type="submission" date="2020-05" db="EMBL/GenBank/DDBJ databases">
        <authorList>
            <person name="Chiriac C."/>
            <person name="Salcher M."/>
            <person name="Ghai R."/>
            <person name="Kavagutti S V."/>
        </authorList>
    </citation>
    <scope>NUCLEOTIDE SEQUENCE</scope>
</reference>